<evidence type="ECO:0000256" key="1">
    <source>
        <dbReference type="SAM" id="MobiDB-lite"/>
    </source>
</evidence>
<organism evidence="2 3">
    <name type="scientific">Aureococcus anophagefferens</name>
    <name type="common">Harmful bloom alga</name>
    <dbReference type="NCBI Taxonomy" id="44056"/>
    <lineage>
        <taxon>Eukaryota</taxon>
        <taxon>Sar</taxon>
        <taxon>Stramenopiles</taxon>
        <taxon>Ochrophyta</taxon>
        <taxon>Pelagophyceae</taxon>
        <taxon>Pelagomonadales</taxon>
        <taxon>Pelagomonadaceae</taxon>
        <taxon>Aureococcus</taxon>
    </lineage>
</organism>
<dbReference type="SUPFAM" id="SSF48452">
    <property type="entry name" value="TPR-like"/>
    <property type="match status" value="1"/>
</dbReference>
<dbReference type="EMBL" id="JBBJCI010000256">
    <property type="protein sequence ID" value="KAK7236830.1"/>
    <property type="molecule type" value="Genomic_DNA"/>
</dbReference>
<feature type="region of interest" description="Disordered" evidence="1">
    <location>
        <begin position="1"/>
        <end position="130"/>
    </location>
</feature>
<dbReference type="Proteomes" id="UP001363151">
    <property type="component" value="Unassembled WGS sequence"/>
</dbReference>
<name>A0ABR1FRT0_AURAN</name>
<reference evidence="2 3" key="1">
    <citation type="submission" date="2024-03" db="EMBL/GenBank/DDBJ databases">
        <title>Aureococcus anophagefferens CCMP1851 and Kratosvirus quantuckense: Draft genome of a second virus-susceptible host strain in the model system.</title>
        <authorList>
            <person name="Chase E."/>
            <person name="Truchon A.R."/>
            <person name="Schepens W."/>
            <person name="Wilhelm S.W."/>
        </authorList>
    </citation>
    <scope>NUCLEOTIDE SEQUENCE [LARGE SCALE GENOMIC DNA]</scope>
    <source>
        <strain evidence="2 3">CCMP1851</strain>
    </source>
</reference>
<keyword evidence="3" id="KW-1185">Reference proteome</keyword>
<sequence>MASYMLPHRRGLGRDAQAATSAEKKREMAAMGISPSSNTDEPYTRERGLASAGSRAERRRAQEQARDAAAAAGGFVGGGPSPPAGGAVGGNPRRRRAAPTTTTATIRTATAAPPPRRGSSSCRLRGSCATRSTRTTTAFTRARSAFDAALREPEGRSTDLIRAECMAHKAATLHAMGRHTDALACAEEAKRLDRSSARAPGARRALATASASP</sequence>
<proteinExistence type="predicted"/>
<feature type="compositionally biased region" description="Basic and acidic residues" evidence="1">
    <location>
        <begin position="55"/>
        <end position="66"/>
    </location>
</feature>
<dbReference type="InterPro" id="IPR011990">
    <property type="entry name" value="TPR-like_helical_dom_sf"/>
</dbReference>
<feature type="region of interest" description="Disordered" evidence="1">
    <location>
        <begin position="192"/>
        <end position="213"/>
    </location>
</feature>
<protein>
    <submittedName>
        <fullName evidence="2">Uncharacterized protein</fullName>
    </submittedName>
</protein>
<gene>
    <name evidence="2" type="ORF">SO694_00092024</name>
</gene>
<feature type="compositionally biased region" description="Low complexity" evidence="1">
    <location>
        <begin position="98"/>
        <end position="130"/>
    </location>
</feature>
<accession>A0ABR1FRT0</accession>
<comment type="caution">
    <text evidence="2">The sequence shown here is derived from an EMBL/GenBank/DDBJ whole genome shotgun (WGS) entry which is preliminary data.</text>
</comment>
<evidence type="ECO:0000313" key="2">
    <source>
        <dbReference type="EMBL" id="KAK7236830.1"/>
    </source>
</evidence>
<feature type="compositionally biased region" description="Low complexity" evidence="1">
    <location>
        <begin position="197"/>
        <end position="213"/>
    </location>
</feature>
<evidence type="ECO:0000313" key="3">
    <source>
        <dbReference type="Proteomes" id="UP001363151"/>
    </source>
</evidence>